<dbReference type="GO" id="GO:0016301">
    <property type="term" value="F:kinase activity"/>
    <property type="evidence" value="ECO:0007669"/>
    <property type="project" value="UniProtKB-KW"/>
</dbReference>
<keyword evidence="4" id="KW-0472">Membrane</keyword>
<evidence type="ECO:0000313" key="7">
    <source>
        <dbReference type="Proteomes" id="UP000256541"/>
    </source>
</evidence>
<dbReference type="Pfam" id="PF02518">
    <property type="entry name" value="HATPase_c"/>
    <property type="match status" value="1"/>
</dbReference>
<dbReference type="GO" id="GO:0000160">
    <property type="term" value="P:phosphorelay signal transduction system"/>
    <property type="evidence" value="ECO:0007669"/>
    <property type="project" value="UniProtKB-KW"/>
</dbReference>
<proteinExistence type="predicted"/>
<evidence type="ECO:0000256" key="4">
    <source>
        <dbReference type="SAM" id="Phobius"/>
    </source>
</evidence>
<feature type="transmembrane region" description="Helical" evidence="4">
    <location>
        <begin position="46"/>
        <end position="67"/>
    </location>
</feature>
<keyword evidence="3" id="KW-0902">Two-component regulatory system</keyword>
<dbReference type="InterPro" id="IPR003594">
    <property type="entry name" value="HATPase_dom"/>
</dbReference>
<dbReference type="Proteomes" id="UP000256541">
    <property type="component" value="Unassembled WGS sequence"/>
</dbReference>
<dbReference type="Gene3D" id="3.30.565.10">
    <property type="entry name" value="Histidine kinase-like ATPase, C-terminal domain"/>
    <property type="match status" value="1"/>
</dbReference>
<feature type="domain" description="Histidine kinase/HSP90-like ATPase" evidence="5">
    <location>
        <begin position="288"/>
        <end position="376"/>
    </location>
</feature>
<organism evidence="6 7">
    <name type="scientific">Subtercola boreus</name>
    <dbReference type="NCBI Taxonomy" id="120213"/>
    <lineage>
        <taxon>Bacteria</taxon>
        <taxon>Bacillati</taxon>
        <taxon>Actinomycetota</taxon>
        <taxon>Actinomycetes</taxon>
        <taxon>Micrococcales</taxon>
        <taxon>Microbacteriaceae</taxon>
        <taxon>Subtercola</taxon>
    </lineage>
</organism>
<dbReference type="PANTHER" id="PTHR24421:SF61">
    <property type="entry name" value="OXYGEN SENSOR HISTIDINE KINASE NREB"/>
    <property type="match status" value="1"/>
</dbReference>
<evidence type="ECO:0000256" key="3">
    <source>
        <dbReference type="ARBA" id="ARBA00023012"/>
    </source>
</evidence>
<keyword evidence="4" id="KW-1133">Transmembrane helix</keyword>
<dbReference type="PANTHER" id="PTHR24421">
    <property type="entry name" value="NITRATE/NITRITE SENSOR PROTEIN NARX-RELATED"/>
    <property type="match status" value="1"/>
</dbReference>
<dbReference type="CDD" id="cd16917">
    <property type="entry name" value="HATPase_UhpB-NarQ-NarX-like"/>
    <property type="match status" value="1"/>
</dbReference>
<evidence type="ECO:0000256" key="1">
    <source>
        <dbReference type="ARBA" id="ARBA00022679"/>
    </source>
</evidence>
<dbReference type="AlphaFoldDB" id="A0A3E0VV62"/>
<keyword evidence="2" id="KW-0418">Kinase</keyword>
<evidence type="ECO:0000256" key="2">
    <source>
        <dbReference type="ARBA" id="ARBA00022777"/>
    </source>
</evidence>
<feature type="transmembrane region" description="Helical" evidence="4">
    <location>
        <begin position="73"/>
        <end position="94"/>
    </location>
</feature>
<dbReference type="InterPro" id="IPR050482">
    <property type="entry name" value="Sensor_HK_TwoCompSys"/>
</dbReference>
<dbReference type="EMBL" id="NBXB01000034">
    <property type="protein sequence ID" value="RFA13570.1"/>
    <property type="molecule type" value="Genomic_DNA"/>
</dbReference>
<reference evidence="6 7" key="1">
    <citation type="submission" date="2017-04" db="EMBL/GenBank/DDBJ databases">
        <title>Comparative genome analysis of Subtercola boreus.</title>
        <authorList>
            <person name="Cho Y.-J."/>
            <person name="Cho A."/>
            <person name="Kim O.-S."/>
            <person name="Lee J.-I."/>
        </authorList>
    </citation>
    <scope>NUCLEOTIDE SEQUENCE [LARGE SCALE GENOMIC DNA]</scope>
    <source>
        <strain evidence="6 7">P27479</strain>
    </source>
</reference>
<evidence type="ECO:0000259" key="5">
    <source>
        <dbReference type="Pfam" id="PF02518"/>
    </source>
</evidence>
<name>A0A3E0VV62_9MICO</name>
<keyword evidence="1" id="KW-0808">Transferase</keyword>
<feature type="transmembrane region" description="Helical" evidence="4">
    <location>
        <begin position="101"/>
        <end position="120"/>
    </location>
</feature>
<keyword evidence="4" id="KW-0812">Transmembrane</keyword>
<gene>
    <name evidence="6" type="ORF">B7R22_12995</name>
</gene>
<accession>A0A3E0VV62</accession>
<protein>
    <recommendedName>
        <fullName evidence="5">Histidine kinase/HSP90-like ATPase domain-containing protein</fullName>
    </recommendedName>
</protein>
<comment type="caution">
    <text evidence="6">The sequence shown here is derived from an EMBL/GenBank/DDBJ whole genome shotgun (WGS) entry which is preliminary data.</text>
</comment>
<dbReference type="SUPFAM" id="SSF55874">
    <property type="entry name" value="ATPase domain of HSP90 chaperone/DNA topoisomerase II/histidine kinase"/>
    <property type="match status" value="1"/>
</dbReference>
<dbReference type="InterPro" id="IPR036890">
    <property type="entry name" value="HATPase_C_sf"/>
</dbReference>
<sequence>MVFCLSAMLNLVVPQLDRAGSFAPALFGIALMIAGFVVLGSRQTAVRAVLVYGAGLATMTAFLLPGVGVDSSATLATVTALSSMAVPSLLVAVADRRSLPVVALTSFVPMLVLAVVVTAPSGRAPFVAVAVVGGWIAMTFAGLWLARSVRRADTGVERLREGYAAERRSTETEAELRYGARMLHDTVLATLTVIAHSGVGVRPGALREQAAADSALLAQLRTAGTLAAPLPVRAESAELPESLDSPESLAEHPPSELHAEVETWCAARDFSVTWYGPARLAATSAQLDALTRAVIQCLENVRRHSGETVAEITVSEDEALVRVVVTDTGTGFERALVPAGRLGLAESVEARIAAVGGVARVFSSPGRGTTVLLEVPR</sequence>
<feature type="transmembrane region" description="Helical" evidence="4">
    <location>
        <begin position="20"/>
        <end position="39"/>
    </location>
</feature>
<evidence type="ECO:0000313" key="6">
    <source>
        <dbReference type="EMBL" id="RFA13570.1"/>
    </source>
</evidence>
<feature type="transmembrane region" description="Helical" evidence="4">
    <location>
        <begin position="126"/>
        <end position="146"/>
    </location>
</feature>